<reference evidence="1 2" key="1">
    <citation type="submission" date="2020-10" db="EMBL/GenBank/DDBJ databases">
        <title>Complete genome sequence of Paludibaculum fermentans P105T, a facultatively anaerobic acidobacterium capable of dissimilatory Fe(III) reduction.</title>
        <authorList>
            <person name="Dedysh S.N."/>
            <person name="Beletsky A.V."/>
            <person name="Kulichevskaya I.S."/>
            <person name="Mardanov A.V."/>
            <person name="Ravin N.V."/>
        </authorList>
    </citation>
    <scope>NUCLEOTIDE SEQUENCE [LARGE SCALE GENOMIC DNA]</scope>
    <source>
        <strain evidence="1 2">P105</strain>
    </source>
</reference>
<keyword evidence="2" id="KW-1185">Reference proteome</keyword>
<dbReference type="AlphaFoldDB" id="A0A7S7SLH6"/>
<name>A0A7S7SLH6_PALFE</name>
<protein>
    <submittedName>
        <fullName evidence="1">Uncharacterized protein</fullName>
    </submittedName>
</protein>
<accession>A0A7S7SLH6</accession>
<organism evidence="1 2">
    <name type="scientific">Paludibaculum fermentans</name>
    <dbReference type="NCBI Taxonomy" id="1473598"/>
    <lineage>
        <taxon>Bacteria</taxon>
        <taxon>Pseudomonadati</taxon>
        <taxon>Acidobacteriota</taxon>
        <taxon>Terriglobia</taxon>
        <taxon>Bryobacterales</taxon>
        <taxon>Bryobacteraceae</taxon>
        <taxon>Paludibaculum</taxon>
    </lineage>
</organism>
<dbReference type="Proteomes" id="UP000593892">
    <property type="component" value="Chromosome"/>
</dbReference>
<dbReference type="KEGG" id="pfer:IRI77_35810"/>
<proteinExistence type="predicted"/>
<gene>
    <name evidence="1" type="ORF">IRI77_35810</name>
</gene>
<dbReference type="EMBL" id="CP063849">
    <property type="protein sequence ID" value="QOY88045.1"/>
    <property type="molecule type" value="Genomic_DNA"/>
</dbReference>
<evidence type="ECO:0000313" key="1">
    <source>
        <dbReference type="EMBL" id="QOY88045.1"/>
    </source>
</evidence>
<evidence type="ECO:0000313" key="2">
    <source>
        <dbReference type="Proteomes" id="UP000593892"/>
    </source>
</evidence>
<sequence length="120" mass="13429">MARSGFVPRDDKRRHVLRDAWVGDAVLCLYARELILREGGEVDGAWYTRMTSNQFLGQLGEPSEVEARIGRAYQGGGLAGAFAWMDENLLPLYRRQEAKRMKASGLLPRNPPVKNGLPSK</sequence>